<proteinExistence type="predicted"/>
<evidence type="ECO:0000259" key="5">
    <source>
        <dbReference type="PROSITE" id="PS50304"/>
    </source>
</evidence>
<dbReference type="Pfam" id="PF00567">
    <property type="entry name" value="TUDOR"/>
    <property type="match status" value="1"/>
</dbReference>
<feature type="domain" description="TNase-like" evidence="6">
    <location>
        <begin position="498"/>
        <end position="615"/>
    </location>
</feature>
<dbReference type="PANTHER" id="PTHR12302:SF2">
    <property type="entry name" value="STAPHYLOCOCCAL NUCLEASE DOMAIN-CONTAINING PROTEIN 1"/>
    <property type="match status" value="1"/>
</dbReference>
<dbReference type="FunFam" id="2.40.50.90:FF:000001">
    <property type="entry name" value="Staphylococcal nuclease domain-containing protein"/>
    <property type="match status" value="1"/>
</dbReference>
<dbReference type="Proteomes" id="UP000283269">
    <property type="component" value="Unassembled WGS sequence"/>
</dbReference>
<feature type="domain" description="Tudor" evidence="5">
    <location>
        <begin position="691"/>
        <end position="751"/>
    </location>
</feature>
<dbReference type="GO" id="GO:0005634">
    <property type="term" value="C:nucleus"/>
    <property type="evidence" value="ECO:0007669"/>
    <property type="project" value="TreeGrafter"/>
</dbReference>
<dbReference type="PROSITE" id="PS50830">
    <property type="entry name" value="TNASE_3"/>
    <property type="match status" value="4"/>
</dbReference>
<dbReference type="STRING" id="93625.A0A409WN69"/>
<feature type="domain" description="TNase-like" evidence="6">
    <location>
        <begin position="141"/>
        <end position="297"/>
    </location>
</feature>
<keyword evidence="3" id="KW-0677">Repeat</keyword>
<dbReference type="OrthoDB" id="10023235at2759"/>
<evidence type="ECO:0000256" key="2">
    <source>
        <dbReference type="ARBA" id="ARBA00022490"/>
    </source>
</evidence>
<dbReference type="GO" id="GO:0031047">
    <property type="term" value="P:regulatory ncRNA-mediated gene silencing"/>
    <property type="evidence" value="ECO:0007669"/>
    <property type="project" value="UniProtKB-UniRule"/>
</dbReference>
<dbReference type="FunCoup" id="A0A409WN69">
    <property type="interactions" value="761"/>
</dbReference>
<dbReference type="GO" id="GO:0004518">
    <property type="term" value="F:nuclease activity"/>
    <property type="evidence" value="ECO:0007669"/>
    <property type="project" value="TreeGrafter"/>
</dbReference>
<dbReference type="SMART" id="SM00333">
    <property type="entry name" value="TUDOR"/>
    <property type="match status" value="1"/>
</dbReference>
<dbReference type="InParanoid" id="A0A409WN69"/>
<dbReference type="FunFam" id="2.30.30.140:FF:000018">
    <property type="entry name" value="Serine/threonine-protein kinase 31"/>
    <property type="match status" value="1"/>
</dbReference>
<organism evidence="7 8">
    <name type="scientific">Psilocybe cyanescens</name>
    <dbReference type="NCBI Taxonomy" id="93625"/>
    <lineage>
        <taxon>Eukaryota</taxon>
        <taxon>Fungi</taxon>
        <taxon>Dikarya</taxon>
        <taxon>Basidiomycota</taxon>
        <taxon>Agaricomycotina</taxon>
        <taxon>Agaricomycetes</taxon>
        <taxon>Agaricomycetidae</taxon>
        <taxon>Agaricales</taxon>
        <taxon>Agaricineae</taxon>
        <taxon>Strophariaceae</taxon>
        <taxon>Psilocybe</taxon>
    </lineage>
</organism>
<feature type="domain" description="TNase-like" evidence="6">
    <location>
        <begin position="1"/>
        <end position="115"/>
    </location>
</feature>
<dbReference type="PROSITE" id="PS50304">
    <property type="entry name" value="TUDOR"/>
    <property type="match status" value="1"/>
</dbReference>
<comment type="subcellular location">
    <subcellularLocation>
        <location evidence="1 4">Cytoplasm</location>
    </subcellularLocation>
</comment>
<dbReference type="Gene3D" id="2.40.50.90">
    <property type="match status" value="5"/>
</dbReference>
<evidence type="ECO:0000313" key="8">
    <source>
        <dbReference type="Proteomes" id="UP000283269"/>
    </source>
</evidence>
<dbReference type="SMART" id="SM00318">
    <property type="entry name" value="SNc"/>
    <property type="match status" value="4"/>
</dbReference>
<sequence length="883" mass="97334">MTSSRVLHLADLSAPRLGTSTREDEPWAFESREFLRQLAVGKEISFTSIHSLPSNDDIPRDLGNAEIGGVDLTTELLKNGWAKLKEIKREATEDDNKNKELENEAKAGGKGIWNPHGQTARAVRHTMPVDSQSFVTEWKGKPLDALVEQVRDGTTLRVRLLMPDGDHQMVNIALAGVRSARASSKQGEPSEPWGEEAKFFTESRLLHRPVKVQILSLPNSTATPFQTSAVTTTPPPASIFIGTVIHPAGNVAEHLVASGLARVVDWHAGMLASGGAMERLRAAEKSAKERRLCLYANGPSVTSAAKGSNGAASNGQLRTFDATVIRIWSGDQITVLEKDNNNERRLQLSSTRGPKYRSSLPNAFFAQEAREFLRKKLIGKNVKVHIDFVRPREGEFDERECATIRYGGHGANIAEQLVEKGLASVVRHKRDDEDRSSDYDKLMAAEQLAVTEQRGIHSGKEVPAPKQPLNISETSSRATQFLNGFKRLGRIPAVIDYVAAGSRFKTARNSSEKSEPFGAEAYDYASRKYMQRDVEFEVDSIDKSGGFIGSLYVNKSENVALALVKEGLATIHSFSAETLPWARQLYDAEVGFPILKAYAMLIEEAKKAKRNIWSIYDEETSKAAEAAAAVESQSGPLKTEYLDVIVSDVRTKNGFAFSVQVLNTQGIAALEKLMREFSIHHRSSIASPPGFVPKGGDLVSAKFSDGAWYRAKIRRASPIKKEAEVTFIDYGNQDTVAFSDIRPLDPQFRSLPGQAQDARLRHVICAFSTCFIKLTCFVKLAGPESDYHIDAVERFRSICEGRKEGPLLHLRLIDPSNPAVAEDSLACINADLVSEGLASIDRKGCKYLSSYPQVVQKLRASIAEAKRDRAGMFEFGDVEEEEE</sequence>
<dbReference type="InterPro" id="IPR002999">
    <property type="entry name" value="Tudor"/>
</dbReference>
<dbReference type="SUPFAM" id="SSF63748">
    <property type="entry name" value="Tudor/PWWP/MBT"/>
    <property type="match status" value="1"/>
</dbReference>
<keyword evidence="8" id="KW-1185">Reference proteome</keyword>
<gene>
    <name evidence="7" type="ORF">CVT25_003018</name>
</gene>
<protein>
    <recommendedName>
        <fullName evidence="9">Transcription factor</fullName>
    </recommendedName>
</protein>
<dbReference type="Pfam" id="PF00565">
    <property type="entry name" value="SNase"/>
    <property type="match status" value="4"/>
</dbReference>
<evidence type="ECO:0008006" key="9">
    <source>
        <dbReference type="Google" id="ProtNLM"/>
    </source>
</evidence>
<dbReference type="PIRSF" id="PIRSF017179">
    <property type="entry name" value="RISC-Tudor-SN"/>
    <property type="match status" value="1"/>
</dbReference>
<dbReference type="InterPro" id="IPR016685">
    <property type="entry name" value="Silence_cplx_Nase-comp_TudorSN"/>
</dbReference>
<dbReference type="GO" id="GO:0005829">
    <property type="term" value="C:cytosol"/>
    <property type="evidence" value="ECO:0007669"/>
    <property type="project" value="UniProtKB-UniRule"/>
</dbReference>
<dbReference type="InterPro" id="IPR035437">
    <property type="entry name" value="SNase_OB-fold_sf"/>
</dbReference>
<evidence type="ECO:0000313" key="7">
    <source>
        <dbReference type="EMBL" id="PPQ79946.1"/>
    </source>
</evidence>
<evidence type="ECO:0000256" key="4">
    <source>
        <dbReference type="PIRNR" id="PIRNR017179"/>
    </source>
</evidence>
<dbReference type="EMBL" id="NHYD01003356">
    <property type="protein sequence ID" value="PPQ79946.1"/>
    <property type="molecule type" value="Genomic_DNA"/>
</dbReference>
<evidence type="ECO:0000256" key="3">
    <source>
        <dbReference type="ARBA" id="ARBA00022737"/>
    </source>
</evidence>
<keyword evidence="2 4" id="KW-0963">Cytoplasm</keyword>
<dbReference type="SUPFAM" id="SSF50199">
    <property type="entry name" value="Staphylococcal nuclease"/>
    <property type="match status" value="5"/>
</dbReference>
<dbReference type="GO" id="GO:0031332">
    <property type="term" value="C:RNAi effector complex"/>
    <property type="evidence" value="ECO:0007669"/>
    <property type="project" value="InterPro"/>
</dbReference>
<dbReference type="PANTHER" id="PTHR12302">
    <property type="entry name" value="EBNA2 BINDING PROTEIN P100"/>
    <property type="match status" value="1"/>
</dbReference>
<dbReference type="InterPro" id="IPR016071">
    <property type="entry name" value="Staphylococal_nuclease_OB-fold"/>
</dbReference>
<dbReference type="GO" id="GO:0003723">
    <property type="term" value="F:RNA binding"/>
    <property type="evidence" value="ECO:0007669"/>
    <property type="project" value="UniProtKB-UniRule"/>
</dbReference>
<dbReference type="GO" id="GO:0006402">
    <property type="term" value="P:mRNA catabolic process"/>
    <property type="evidence" value="ECO:0007669"/>
    <property type="project" value="UniProtKB-UniRule"/>
</dbReference>
<evidence type="ECO:0000256" key="1">
    <source>
        <dbReference type="ARBA" id="ARBA00004496"/>
    </source>
</evidence>
<dbReference type="AlphaFoldDB" id="A0A409WN69"/>
<name>A0A409WN69_PSICY</name>
<dbReference type="Gene3D" id="2.30.30.140">
    <property type="match status" value="1"/>
</dbReference>
<accession>A0A409WN69</accession>
<evidence type="ECO:0000259" key="6">
    <source>
        <dbReference type="PROSITE" id="PS50830"/>
    </source>
</evidence>
<feature type="domain" description="TNase-like" evidence="6">
    <location>
        <begin position="318"/>
        <end position="459"/>
    </location>
</feature>
<reference evidence="7 8" key="1">
    <citation type="journal article" date="2018" name="Evol. Lett.">
        <title>Horizontal gene cluster transfer increased hallucinogenic mushroom diversity.</title>
        <authorList>
            <person name="Reynolds H.T."/>
            <person name="Vijayakumar V."/>
            <person name="Gluck-Thaler E."/>
            <person name="Korotkin H.B."/>
            <person name="Matheny P.B."/>
            <person name="Slot J.C."/>
        </authorList>
    </citation>
    <scope>NUCLEOTIDE SEQUENCE [LARGE SCALE GENOMIC DNA]</scope>
    <source>
        <strain evidence="7 8">2631</strain>
    </source>
</reference>
<comment type="caution">
    <text evidence="7">The sequence shown here is derived from an EMBL/GenBank/DDBJ whole genome shotgun (WGS) entry which is preliminary data.</text>
</comment>